<reference evidence="2" key="3">
    <citation type="submission" date="2025-09" db="UniProtKB">
        <authorList>
            <consortium name="Ensembl"/>
        </authorList>
    </citation>
    <scope>IDENTIFICATION</scope>
</reference>
<dbReference type="InParanoid" id="A0A667Y4I9"/>
<dbReference type="Proteomes" id="UP000472263">
    <property type="component" value="Chromosome 17"/>
</dbReference>
<protein>
    <submittedName>
        <fullName evidence="2">Uncharacterized protein</fullName>
    </submittedName>
</protein>
<organism evidence="2 3">
    <name type="scientific">Myripristis murdjan</name>
    <name type="common">pinecone soldierfish</name>
    <dbReference type="NCBI Taxonomy" id="586833"/>
    <lineage>
        <taxon>Eukaryota</taxon>
        <taxon>Metazoa</taxon>
        <taxon>Chordata</taxon>
        <taxon>Craniata</taxon>
        <taxon>Vertebrata</taxon>
        <taxon>Euteleostomi</taxon>
        <taxon>Actinopterygii</taxon>
        <taxon>Neopterygii</taxon>
        <taxon>Teleostei</taxon>
        <taxon>Neoteleostei</taxon>
        <taxon>Acanthomorphata</taxon>
        <taxon>Holocentriformes</taxon>
        <taxon>Holocentridae</taxon>
        <taxon>Myripristis</taxon>
    </lineage>
</organism>
<reference evidence="2" key="1">
    <citation type="submission" date="2019-06" db="EMBL/GenBank/DDBJ databases">
        <authorList>
            <consortium name="Wellcome Sanger Institute Data Sharing"/>
        </authorList>
    </citation>
    <scope>NUCLEOTIDE SEQUENCE [LARGE SCALE GENOMIC DNA]</scope>
</reference>
<evidence type="ECO:0000313" key="2">
    <source>
        <dbReference type="Ensembl" id="ENSMMDP00005021463.1"/>
    </source>
</evidence>
<proteinExistence type="predicted"/>
<name>A0A667Y4I9_9TELE</name>
<dbReference type="Ensembl" id="ENSMMDT00005021949.1">
    <property type="protein sequence ID" value="ENSMMDP00005021463.1"/>
    <property type="gene ID" value="ENSMMDG00005010495.1"/>
</dbReference>
<sequence>MLTSDVLDSCIFYSVNLKPKLFFPCKLSTKWRHDKYSPLTPDKPGSPLSPGRPSKPLSPCIPLRDPSVPLRPFSPRGPSLPLNPIGPGGPYAILYCFVICFST</sequence>
<dbReference type="AlphaFoldDB" id="A0A667Y4I9"/>
<reference evidence="2" key="2">
    <citation type="submission" date="2025-08" db="UniProtKB">
        <authorList>
            <consortium name="Ensembl"/>
        </authorList>
    </citation>
    <scope>IDENTIFICATION</scope>
</reference>
<keyword evidence="3" id="KW-1185">Reference proteome</keyword>
<accession>A0A667Y4I9</accession>
<evidence type="ECO:0000256" key="1">
    <source>
        <dbReference type="SAM" id="MobiDB-lite"/>
    </source>
</evidence>
<feature type="region of interest" description="Disordered" evidence="1">
    <location>
        <begin position="33"/>
        <end position="61"/>
    </location>
</feature>
<evidence type="ECO:0000313" key="3">
    <source>
        <dbReference type="Proteomes" id="UP000472263"/>
    </source>
</evidence>